<gene>
    <name evidence="1" type="ORF">SAMEA4873556_04975</name>
</gene>
<sequence>MQPQTAVKTLNCHVLDNSVAAVKQRFRGIGITKFNTRR</sequence>
<dbReference type="EMBL" id="CAAHDC010000027">
    <property type="protein sequence ID" value="VGM45931.1"/>
    <property type="molecule type" value="Genomic_DNA"/>
</dbReference>
<reference evidence="1" key="1">
    <citation type="submission" date="2019-03" db="EMBL/GenBank/DDBJ databases">
        <authorList>
            <consortium name="Pathogen Informatics"/>
        </authorList>
    </citation>
    <scope>NUCLEOTIDE SEQUENCE</scope>
    <source>
        <strain evidence="1">5012STDY7626355</strain>
    </source>
</reference>
<name>A0A486V5A7_KLEPN</name>
<proteinExistence type="predicted"/>
<dbReference type="AlphaFoldDB" id="A0A486V5A7"/>
<organism evidence="1">
    <name type="scientific">Klebsiella pneumoniae</name>
    <dbReference type="NCBI Taxonomy" id="573"/>
    <lineage>
        <taxon>Bacteria</taxon>
        <taxon>Pseudomonadati</taxon>
        <taxon>Pseudomonadota</taxon>
        <taxon>Gammaproteobacteria</taxon>
        <taxon>Enterobacterales</taxon>
        <taxon>Enterobacteriaceae</taxon>
        <taxon>Klebsiella/Raoultella group</taxon>
        <taxon>Klebsiella</taxon>
        <taxon>Klebsiella pneumoniae complex</taxon>
    </lineage>
</organism>
<evidence type="ECO:0000313" key="1">
    <source>
        <dbReference type="EMBL" id="VGM45931.1"/>
    </source>
</evidence>
<protein>
    <submittedName>
        <fullName evidence="1">Uncharacterized protein</fullName>
    </submittedName>
</protein>
<accession>A0A486V5A7</accession>